<dbReference type="GO" id="GO:0005829">
    <property type="term" value="C:cytosol"/>
    <property type="evidence" value="ECO:0007669"/>
    <property type="project" value="TreeGrafter"/>
</dbReference>
<dbReference type="InterPro" id="IPR024079">
    <property type="entry name" value="MetalloPept_cat_dom_sf"/>
</dbReference>
<dbReference type="AlphaFoldDB" id="A0A6N6MN85"/>
<comment type="caution">
    <text evidence="1">The sequence shown here is derived from an EMBL/GenBank/DDBJ whole genome shotgun (WGS) entry which is preliminary data.</text>
</comment>
<proteinExistence type="predicted"/>
<dbReference type="PANTHER" id="PTHR30164">
    <property type="entry name" value="MTFA PEPTIDASE"/>
    <property type="match status" value="1"/>
</dbReference>
<dbReference type="InterPro" id="IPR010384">
    <property type="entry name" value="MtfA_fam"/>
</dbReference>
<dbReference type="Gene3D" id="1.10.472.150">
    <property type="entry name" value="Glucose-regulated metallo-peptidase M90, N-terminal domain"/>
    <property type="match status" value="1"/>
</dbReference>
<organism evidence="1 2">
    <name type="scientific">Pseudotamlana haliotis</name>
    <dbReference type="NCBI Taxonomy" id="2614804"/>
    <lineage>
        <taxon>Bacteria</taxon>
        <taxon>Pseudomonadati</taxon>
        <taxon>Bacteroidota</taxon>
        <taxon>Flavobacteriia</taxon>
        <taxon>Flavobacteriales</taxon>
        <taxon>Flavobacteriaceae</taxon>
        <taxon>Pseudotamlana</taxon>
    </lineage>
</organism>
<dbReference type="Proteomes" id="UP000441333">
    <property type="component" value="Unassembled WGS sequence"/>
</dbReference>
<reference evidence="1 2" key="1">
    <citation type="submission" date="2019-09" db="EMBL/GenBank/DDBJ databases">
        <authorList>
            <person name="Cao W.R."/>
        </authorList>
    </citation>
    <scope>NUCLEOTIDE SEQUENCE [LARGE SCALE GENOMIC DNA]</scope>
    <source>
        <strain evidence="1 2">B1N29</strain>
    </source>
</reference>
<dbReference type="PANTHER" id="PTHR30164:SF2">
    <property type="entry name" value="PROTEIN MTFA"/>
    <property type="match status" value="1"/>
</dbReference>
<dbReference type="RefSeq" id="WP_150935642.1">
    <property type="nucleotide sequence ID" value="NZ_WAAT01000001.1"/>
</dbReference>
<dbReference type="InterPro" id="IPR042252">
    <property type="entry name" value="MtfA_N"/>
</dbReference>
<dbReference type="GO" id="GO:0004177">
    <property type="term" value="F:aminopeptidase activity"/>
    <property type="evidence" value="ECO:0007669"/>
    <property type="project" value="TreeGrafter"/>
</dbReference>
<evidence type="ECO:0000313" key="1">
    <source>
        <dbReference type="EMBL" id="KAB1071887.1"/>
    </source>
</evidence>
<accession>A0A6N6MN85</accession>
<sequence length="266" mass="30619">MSLSISLIIIAIILFFFWKYKKNHAWKNPETPFPKAWRDILIDKINFYNALSKTEQTKFEYQVQEFLLNCKVTGIQTTVDLTDELLVASSAVIPVFGFDHWTYSNISEVLIYPNSFNKDFNIEGDDRFVLGMVGNGGMNGSMVLSKQALHLGFENASDKKNTAIHEFVHLIDKTGGPIDGIPSVLMEKQYVIPWIDIISKEIDNIHEGHSDINPYGGTNRAEFFSVISEYFFERPKLLKKKHPELYDLLEKVFNQKMADRDLEKKI</sequence>
<dbReference type="EMBL" id="WAAT01000001">
    <property type="protein sequence ID" value="KAB1071887.1"/>
    <property type="molecule type" value="Genomic_DNA"/>
</dbReference>
<dbReference type="Pfam" id="PF06167">
    <property type="entry name" value="Peptidase_M90"/>
    <property type="match status" value="1"/>
</dbReference>
<keyword evidence="2" id="KW-1185">Reference proteome</keyword>
<dbReference type="Gene3D" id="3.40.390.10">
    <property type="entry name" value="Collagenase (Catalytic Domain)"/>
    <property type="match status" value="1"/>
</dbReference>
<protein>
    <submittedName>
        <fullName evidence="1">Zinc-dependent peptidase</fullName>
    </submittedName>
</protein>
<dbReference type="CDD" id="cd20169">
    <property type="entry name" value="Peptidase_M90_mtfA"/>
    <property type="match status" value="1"/>
</dbReference>
<evidence type="ECO:0000313" key="2">
    <source>
        <dbReference type="Proteomes" id="UP000441333"/>
    </source>
</evidence>
<dbReference type="GO" id="GO:0008237">
    <property type="term" value="F:metallopeptidase activity"/>
    <property type="evidence" value="ECO:0007669"/>
    <property type="project" value="InterPro"/>
</dbReference>
<gene>
    <name evidence="1" type="ORF">F6U93_00130</name>
</gene>
<name>A0A6N6MN85_9FLAO</name>
<dbReference type="SUPFAM" id="SSF55486">
    <property type="entry name" value="Metalloproteases ('zincins'), catalytic domain"/>
    <property type="match status" value="1"/>
</dbReference>